<dbReference type="GO" id="GO:0004557">
    <property type="term" value="F:alpha-galactosidase activity"/>
    <property type="evidence" value="ECO:0007669"/>
    <property type="project" value="UniProtKB-EC"/>
</dbReference>
<evidence type="ECO:0000313" key="7">
    <source>
        <dbReference type="Proteomes" id="UP000276215"/>
    </source>
</evidence>
<proteinExistence type="inferred from homology"/>
<evidence type="ECO:0000313" key="6">
    <source>
        <dbReference type="EMBL" id="RPA95504.1"/>
    </source>
</evidence>
<dbReference type="STRING" id="1336337.A0A3N4JNP5"/>
<evidence type="ECO:0000256" key="4">
    <source>
        <dbReference type="ARBA" id="ARBA00022801"/>
    </source>
</evidence>
<evidence type="ECO:0000256" key="1">
    <source>
        <dbReference type="ARBA" id="ARBA00001255"/>
    </source>
</evidence>
<dbReference type="GO" id="GO:0005975">
    <property type="term" value="P:carbohydrate metabolic process"/>
    <property type="evidence" value="ECO:0007669"/>
    <property type="project" value="InterPro"/>
</dbReference>
<keyword evidence="5" id="KW-0326">Glycosidase</keyword>
<dbReference type="InterPro" id="IPR017853">
    <property type="entry name" value="GH"/>
</dbReference>
<dbReference type="EC" id="3.2.1.22" evidence="3"/>
<gene>
    <name evidence="6" type="ORF">L873DRAFT_1314728</name>
</gene>
<dbReference type="SUPFAM" id="SSF51445">
    <property type="entry name" value="(Trans)glycosidases"/>
    <property type="match status" value="1"/>
</dbReference>
<dbReference type="EMBL" id="ML120425">
    <property type="protein sequence ID" value="RPA95504.1"/>
    <property type="molecule type" value="Genomic_DNA"/>
</dbReference>
<dbReference type="Gene3D" id="3.20.20.70">
    <property type="entry name" value="Aldolase class I"/>
    <property type="match status" value="1"/>
</dbReference>
<accession>A0A3N4JNP5</accession>
<dbReference type="InterPro" id="IPR002241">
    <property type="entry name" value="Glyco_hydro_27"/>
</dbReference>
<dbReference type="AlphaFoldDB" id="A0A3N4JNP5"/>
<comment type="catalytic activity">
    <reaction evidence="1">
        <text>Hydrolysis of terminal, non-reducing alpha-D-galactose residues in alpha-D-galactosides, including galactose oligosaccharides, galactomannans and galactolipids.</text>
        <dbReference type="EC" id="3.2.1.22"/>
    </reaction>
</comment>
<dbReference type="OrthoDB" id="5795902at2759"/>
<dbReference type="Pfam" id="PF16499">
    <property type="entry name" value="Melibiase_2"/>
    <property type="match status" value="1"/>
</dbReference>
<protein>
    <recommendedName>
        <fullName evidence="3">alpha-galactosidase</fullName>
        <ecNumber evidence="3">3.2.1.22</ecNumber>
    </recommendedName>
</protein>
<evidence type="ECO:0000256" key="5">
    <source>
        <dbReference type="ARBA" id="ARBA00023295"/>
    </source>
</evidence>
<dbReference type="PANTHER" id="PTHR11452">
    <property type="entry name" value="ALPHA-GALACTOSIDASE/ALPHA-N-ACETYLGALACTOSAMINIDASE"/>
    <property type="match status" value="1"/>
</dbReference>
<keyword evidence="7" id="KW-1185">Reference proteome</keyword>
<dbReference type="Proteomes" id="UP000276215">
    <property type="component" value="Unassembled WGS sequence"/>
</dbReference>
<comment type="similarity">
    <text evidence="2">Belongs to the glycosyl hydrolase 27 family.</text>
</comment>
<sequence>MFLECIRGDITEAKILAAANSFLPLGLKDLGYEYDDCRSLISHVNGRIAPDTTKFPSGISGVTTQVHILCLKLSIYSDAGTNTCSGYLGSLN</sequence>
<evidence type="ECO:0000256" key="3">
    <source>
        <dbReference type="ARBA" id="ARBA00012755"/>
    </source>
</evidence>
<organism evidence="6 7">
    <name type="scientific">Choiromyces venosus 120613-1</name>
    <dbReference type="NCBI Taxonomy" id="1336337"/>
    <lineage>
        <taxon>Eukaryota</taxon>
        <taxon>Fungi</taxon>
        <taxon>Dikarya</taxon>
        <taxon>Ascomycota</taxon>
        <taxon>Pezizomycotina</taxon>
        <taxon>Pezizomycetes</taxon>
        <taxon>Pezizales</taxon>
        <taxon>Tuberaceae</taxon>
        <taxon>Choiromyces</taxon>
    </lineage>
</organism>
<name>A0A3N4JNP5_9PEZI</name>
<dbReference type="PANTHER" id="PTHR11452:SF61">
    <property type="entry name" value="ALPHA-GALACTOSIDASE B-RELATED"/>
    <property type="match status" value="1"/>
</dbReference>
<evidence type="ECO:0000256" key="2">
    <source>
        <dbReference type="ARBA" id="ARBA00009743"/>
    </source>
</evidence>
<dbReference type="InterPro" id="IPR013785">
    <property type="entry name" value="Aldolase_TIM"/>
</dbReference>
<keyword evidence="4" id="KW-0378">Hydrolase</keyword>
<reference evidence="6 7" key="1">
    <citation type="journal article" date="2018" name="Nat. Ecol. Evol.">
        <title>Pezizomycetes genomes reveal the molecular basis of ectomycorrhizal truffle lifestyle.</title>
        <authorList>
            <person name="Murat C."/>
            <person name="Payen T."/>
            <person name="Noel B."/>
            <person name="Kuo A."/>
            <person name="Morin E."/>
            <person name="Chen J."/>
            <person name="Kohler A."/>
            <person name="Krizsan K."/>
            <person name="Balestrini R."/>
            <person name="Da Silva C."/>
            <person name="Montanini B."/>
            <person name="Hainaut M."/>
            <person name="Levati E."/>
            <person name="Barry K.W."/>
            <person name="Belfiori B."/>
            <person name="Cichocki N."/>
            <person name="Clum A."/>
            <person name="Dockter R.B."/>
            <person name="Fauchery L."/>
            <person name="Guy J."/>
            <person name="Iotti M."/>
            <person name="Le Tacon F."/>
            <person name="Lindquist E.A."/>
            <person name="Lipzen A."/>
            <person name="Malagnac F."/>
            <person name="Mello A."/>
            <person name="Molinier V."/>
            <person name="Miyauchi S."/>
            <person name="Poulain J."/>
            <person name="Riccioni C."/>
            <person name="Rubini A."/>
            <person name="Sitrit Y."/>
            <person name="Splivallo R."/>
            <person name="Traeger S."/>
            <person name="Wang M."/>
            <person name="Zifcakova L."/>
            <person name="Wipf D."/>
            <person name="Zambonelli A."/>
            <person name="Paolocci F."/>
            <person name="Nowrousian M."/>
            <person name="Ottonello S."/>
            <person name="Baldrian P."/>
            <person name="Spatafora J.W."/>
            <person name="Henrissat B."/>
            <person name="Nagy L.G."/>
            <person name="Aury J.M."/>
            <person name="Wincker P."/>
            <person name="Grigoriev I.V."/>
            <person name="Bonfante P."/>
            <person name="Martin F.M."/>
        </authorList>
    </citation>
    <scope>NUCLEOTIDE SEQUENCE [LARGE SCALE GENOMIC DNA]</scope>
    <source>
        <strain evidence="6 7">120613-1</strain>
    </source>
</reference>